<feature type="signal peptide" evidence="1">
    <location>
        <begin position="1"/>
        <end position="19"/>
    </location>
</feature>
<keyword evidence="1" id="KW-0732">Signal</keyword>
<feature type="chain" id="PRO_5040452359" description="Secreted protein" evidence="1">
    <location>
        <begin position="20"/>
        <end position="81"/>
    </location>
</feature>
<evidence type="ECO:0008006" key="4">
    <source>
        <dbReference type="Google" id="ProtNLM"/>
    </source>
</evidence>
<dbReference type="RefSeq" id="XP_041287156.1">
    <property type="nucleotide sequence ID" value="XM_041438859.1"/>
</dbReference>
<dbReference type="EMBL" id="JABBWM010000085">
    <property type="protein sequence ID" value="KAG2093330.1"/>
    <property type="molecule type" value="Genomic_DNA"/>
</dbReference>
<evidence type="ECO:0000313" key="2">
    <source>
        <dbReference type="EMBL" id="KAG2093330.1"/>
    </source>
</evidence>
<gene>
    <name evidence="2" type="ORF">F5147DRAFT_721112</name>
</gene>
<protein>
    <recommendedName>
        <fullName evidence="4">Secreted protein</fullName>
    </recommendedName>
</protein>
<sequence length="81" mass="9467">MFSLSLLLIRPGLIGMAYLHKPRSISIHHQYCYLWINVNFPPRSTIPHICILRCHRNRNCWCFLISPAFPEHTIAKSALTH</sequence>
<reference evidence="2" key="1">
    <citation type="journal article" date="2020" name="New Phytol.">
        <title>Comparative genomics reveals dynamic genome evolution in host specialist ectomycorrhizal fungi.</title>
        <authorList>
            <person name="Lofgren L.A."/>
            <person name="Nguyen N.H."/>
            <person name="Vilgalys R."/>
            <person name="Ruytinx J."/>
            <person name="Liao H.L."/>
            <person name="Branco S."/>
            <person name="Kuo A."/>
            <person name="LaButti K."/>
            <person name="Lipzen A."/>
            <person name="Andreopoulos W."/>
            <person name="Pangilinan J."/>
            <person name="Riley R."/>
            <person name="Hundley H."/>
            <person name="Na H."/>
            <person name="Barry K."/>
            <person name="Grigoriev I.V."/>
            <person name="Stajich J.E."/>
            <person name="Kennedy P.G."/>
        </authorList>
    </citation>
    <scope>NUCLEOTIDE SEQUENCE</scope>
    <source>
        <strain evidence="2">FC423</strain>
    </source>
</reference>
<dbReference type="GeneID" id="64701118"/>
<dbReference type="AlphaFoldDB" id="A0A9P7JNR5"/>
<evidence type="ECO:0000256" key="1">
    <source>
        <dbReference type="SAM" id="SignalP"/>
    </source>
</evidence>
<organism evidence="2 3">
    <name type="scientific">Suillus discolor</name>
    <dbReference type="NCBI Taxonomy" id="1912936"/>
    <lineage>
        <taxon>Eukaryota</taxon>
        <taxon>Fungi</taxon>
        <taxon>Dikarya</taxon>
        <taxon>Basidiomycota</taxon>
        <taxon>Agaricomycotina</taxon>
        <taxon>Agaricomycetes</taxon>
        <taxon>Agaricomycetidae</taxon>
        <taxon>Boletales</taxon>
        <taxon>Suillineae</taxon>
        <taxon>Suillaceae</taxon>
        <taxon>Suillus</taxon>
    </lineage>
</organism>
<proteinExistence type="predicted"/>
<evidence type="ECO:0000313" key="3">
    <source>
        <dbReference type="Proteomes" id="UP000823399"/>
    </source>
</evidence>
<accession>A0A9P7JNR5</accession>
<dbReference type="Proteomes" id="UP000823399">
    <property type="component" value="Unassembled WGS sequence"/>
</dbReference>
<keyword evidence="3" id="KW-1185">Reference proteome</keyword>
<comment type="caution">
    <text evidence="2">The sequence shown here is derived from an EMBL/GenBank/DDBJ whole genome shotgun (WGS) entry which is preliminary data.</text>
</comment>
<name>A0A9P7JNR5_9AGAM</name>